<keyword evidence="4 16" id="KW-0812">Transmembrane</keyword>
<keyword evidence="8" id="KW-0391">Immunity</keyword>
<dbReference type="Bgee" id="ENSHGLG00000000727">
    <property type="expression patterns" value="Expressed in zone of skin and 2 other cell types or tissues"/>
</dbReference>
<dbReference type="eggNOG" id="KOG4297">
    <property type="taxonomic scope" value="Eukaryota"/>
</dbReference>
<dbReference type="AlphaFoldDB" id="G5CAT6"/>
<evidence type="ECO:0000256" key="5">
    <source>
        <dbReference type="ARBA" id="ARBA00022723"/>
    </source>
</evidence>
<dbReference type="Gene3D" id="3.10.100.10">
    <property type="entry name" value="Mannose-Binding Protein A, subunit A"/>
    <property type="match status" value="1"/>
</dbReference>
<comment type="subcellular location">
    <subcellularLocation>
        <location evidence="1">Cell membrane</location>
        <topology evidence="1">Single-pass type II membrane protein</topology>
    </subcellularLocation>
</comment>
<dbReference type="FunFam" id="3.10.100.10:FF:000024">
    <property type="entry name" value="C-type lectin domain family 4 member A"/>
    <property type="match status" value="1"/>
</dbReference>
<dbReference type="Proteomes" id="UP000006813">
    <property type="component" value="Unassembled WGS sequence"/>
</dbReference>
<keyword evidence="6 18" id="KW-0430">Lectin</keyword>
<evidence type="ECO:0000256" key="11">
    <source>
        <dbReference type="ARBA" id="ARBA00023130"/>
    </source>
</evidence>
<dbReference type="OMA" id="MAAEITY"/>
<reference evidence="18 19" key="1">
    <citation type="journal article" date="2011" name="Nature">
        <title>Genome sequencing reveals insights into physiology and longevity of the naked mole rat.</title>
        <authorList>
            <person name="Kim E.B."/>
            <person name="Fang X."/>
            <person name="Fushan A.A."/>
            <person name="Huang Z."/>
            <person name="Lobanov A.V."/>
            <person name="Han L."/>
            <person name="Marino S.M."/>
            <person name="Sun X."/>
            <person name="Turanov A.A."/>
            <person name="Yang P."/>
            <person name="Yim S.H."/>
            <person name="Zhao X."/>
            <person name="Kasaikina M.V."/>
            <person name="Stoletzki N."/>
            <person name="Peng C."/>
            <person name="Polak P."/>
            <person name="Xiong Z."/>
            <person name="Kiezun A."/>
            <person name="Zhu Y."/>
            <person name="Chen Y."/>
            <person name="Kryukov G.V."/>
            <person name="Zhang Q."/>
            <person name="Peshkin L."/>
            <person name="Yang L."/>
            <person name="Bronson R.T."/>
            <person name="Buffenstein R."/>
            <person name="Wang B."/>
            <person name="Han C."/>
            <person name="Li Q."/>
            <person name="Chen L."/>
            <person name="Zhao W."/>
            <person name="Sunyaev S.R."/>
            <person name="Park T.J."/>
            <person name="Zhang G."/>
            <person name="Wang J."/>
            <person name="Gladyshev V.N."/>
        </authorList>
    </citation>
    <scope>NUCLEOTIDE SEQUENCE [LARGE SCALE GENOMIC DNA]</scope>
</reference>
<proteinExistence type="predicted"/>
<dbReference type="PANTHER" id="PTHR46746">
    <property type="entry name" value="KILLER CELL LECTIN-LIKE RECEPTOR SUBFAMILY F MEMBER 2"/>
    <property type="match status" value="1"/>
</dbReference>
<keyword evidence="2" id="KW-1003">Cell membrane</keyword>
<dbReference type="Proteomes" id="UP000694906">
    <property type="component" value="Unplaced"/>
</dbReference>
<dbReference type="RefSeq" id="XP_004869590.1">
    <property type="nucleotide sequence ID" value="XM_004869533.2"/>
</dbReference>
<keyword evidence="13" id="KW-1015">Disulfide bond</keyword>
<evidence type="ECO:0000313" key="19">
    <source>
        <dbReference type="Proteomes" id="UP000006813"/>
    </source>
</evidence>
<evidence type="ECO:0000256" key="6">
    <source>
        <dbReference type="ARBA" id="ARBA00022734"/>
    </source>
</evidence>
<dbReference type="GeneID" id="101720660"/>
<feature type="region of interest" description="Disordered" evidence="15">
    <location>
        <begin position="12"/>
        <end position="35"/>
    </location>
</feature>
<evidence type="ECO:0000313" key="21">
    <source>
        <dbReference type="RefSeq" id="XP_004869590.1"/>
    </source>
</evidence>
<dbReference type="InterPro" id="IPR016187">
    <property type="entry name" value="CTDL_fold"/>
</dbReference>
<gene>
    <name evidence="21" type="primary">LOC101720660</name>
    <name evidence="18" type="ORF">GW7_12145</name>
</gene>
<keyword evidence="9" id="KW-0735">Signal-anchor</keyword>
<evidence type="ECO:0000256" key="9">
    <source>
        <dbReference type="ARBA" id="ARBA00022968"/>
    </source>
</evidence>
<dbReference type="InterPro" id="IPR016186">
    <property type="entry name" value="C-type_lectin-like/link_sf"/>
</dbReference>
<organism evidence="18 19">
    <name type="scientific">Heterocephalus glaber</name>
    <name type="common">Naked mole rat</name>
    <dbReference type="NCBI Taxonomy" id="10181"/>
    <lineage>
        <taxon>Eukaryota</taxon>
        <taxon>Metazoa</taxon>
        <taxon>Chordata</taxon>
        <taxon>Craniata</taxon>
        <taxon>Vertebrata</taxon>
        <taxon>Euteleostomi</taxon>
        <taxon>Mammalia</taxon>
        <taxon>Eutheria</taxon>
        <taxon>Euarchontoglires</taxon>
        <taxon>Glires</taxon>
        <taxon>Rodentia</taxon>
        <taxon>Hystricomorpha</taxon>
        <taxon>Bathyergidae</taxon>
        <taxon>Heterocephalus</taxon>
    </lineage>
</organism>
<sequence>MAAEITYAELRFKAESKPSGPDPDSPAVPKEKTSPQRSNLYFPKILLVPLLLFILLSIVFTVAFIIFFQKYTQLLEEETIVKEGTQKHTELECKRSNSTKKDKVWSCCPKNWESFSSHCYFYSTKSKSWQESNERCSSMEAHLVVITSEEEQHFITQYMKTNTAYYVGLSDPHGQRHWQWVDQTPYNESATFWHLNEPNNRNEHCVILNHRGKWGWNDVLCDRPQGSVCEMMNIYLMDAS</sequence>
<evidence type="ECO:0000313" key="18">
    <source>
        <dbReference type="EMBL" id="EHB18647.1"/>
    </source>
</evidence>
<evidence type="ECO:0000256" key="1">
    <source>
        <dbReference type="ARBA" id="ARBA00004401"/>
    </source>
</evidence>
<evidence type="ECO:0000256" key="7">
    <source>
        <dbReference type="ARBA" id="ARBA00022837"/>
    </source>
</evidence>
<evidence type="ECO:0000256" key="4">
    <source>
        <dbReference type="ARBA" id="ARBA00022692"/>
    </source>
</evidence>
<evidence type="ECO:0000256" key="13">
    <source>
        <dbReference type="ARBA" id="ARBA00023157"/>
    </source>
</evidence>
<dbReference type="EMBL" id="JH174177">
    <property type="protein sequence ID" value="EHB18647.1"/>
    <property type="molecule type" value="Genomic_DNA"/>
</dbReference>
<keyword evidence="14" id="KW-0325">Glycoprotein</keyword>
<dbReference type="InterPro" id="IPR033989">
    <property type="entry name" value="CD209-like_CTLD"/>
</dbReference>
<dbReference type="GO" id="GO:0045087">
    <property type="term" value="P:innate immune response"/>
    <property type="evidence" value="ECO:0007669"/>
    <property type="project" value="UniProtKB-KW"/>
</dbReference>
<keyword evidence="10 16" id="KW-1133">Transmembrane helix</keyword>
<dbReference type="Pfam" id="PF00059">
    <property type="entry name" value="Lectin_C"/>
    <property type="match status" value="1"/>
</dbReference>
<evidence type="ECO:0000256" key="10">
    <source>
        <dbReference type="ARBA" id="ARBA00022989"/>
    </source>
</evidence>
<name>G5CAT6_HETGA</name>
<keyword evidence="5" id="KW-0479">Metal-binding</keyword>
<keyword evidence="12 16" id="KW-0472">Membrane</keyword>
<evidence type="ECO:0000256" key="14">
    <source>
        <dbReference type="ARBA" id="ARBA00023180"/>
    </source>
</evidence>
<evidence type="ECO:0000256" key="3">
    <source>
        <dbReference type="ARBA" id="ARBA00022588"/>
    </source>
</evidence>
<dbReference type="GO" id="GO:0002250">
    <property type="term" value="P:adaptive immune response"/>
    <property type="evidence" value="ECO:0007669"/>
    <property type="project" value="UniProtKB-KW"/>
</dbReference>
<dbReference type="PANTHER" id="PTHR46746:SF9">
    <property type="entry name" value="CD209 ANTIGEN-LIKE PROTEIN C-LIKE"/>
    <property type="match status" value="1"/>
</dbReference>
<feature type="transmembrane region" description="Helical" evidence="16">
    <location>
        <begin position="45"/>
        <end position="68"/>
    </location>
</feature>
<evidence type="ECO:0000256" key="15">
    <source>
        <dbReference type="SAM" id="MobiDB-lite"/>
    </source>
</evidence>
<dbReference type="InterPro" id="IPR051379">
    <property type="entry name" value="C-type_Lectin_Receptor_IMM"/>
</dbReference>
<dbReference type="PROSITE" id="PS50041">
    <property type="entry name" value="C_TYPE_LECTIN_2"/>
    <property type="match status" value="1"/>
</dbReference>
<dbReference type="SUPFAM" id="SSF56436">
    <property type="entry name" value="C-type lectin-like"/>
    <property type="match status" value="1"/>
</dbReference>
<evidence type="ECO:0000256" key="2">
    <source>
        <dbReference type="ARBA" id="ARBA00022475"/>
    </source>
</evidence>
<evidence type="ECO:0000313" key="20">
    <source>
        <dbReference type="Proteomes" id="UP000694906"/>
    </source>
</evidence>
<keyword evidence="3" id="KW-0399">Innate immunity</keyword>
<evidence type="ECO:0000259" key="17">
    <source>
        <dbReference type="PROSITE" id="PS50041"/>
    </source>
</evidence>
<dbReference type="OrthoDB" id="2142683at2759"/>
<dbReference type="InterPro" id="IPR001304">
    <property type="entry name" value="C-type_lectin-like"/>
</dbReference>
<evidence type="ECO:0000256" key="16">
    <source>
        <dbReference type="SAM" id="Phobius"/>
    </source>
</evidence>
<accession>G5CAT6</accession>
<keyword evidence="11" id="KW-1064">Adaptive immunity</keyword>
<evidence type="ECO:0000256" key="12">
    <source>
        <dbReference type="ARBA" id="ARBA00023136"/>
    </source>
</evidence>
<reference evidence="21" key="2">
    <citation type="submission" date="2025-04" db="UniProtKB">
        <authorList>
            <consortium name="RefSeq"/>
        </authorList>
    </citation>
    <scope>IDENTIFICATION</scope>
</reference>
<dbReference type="KEGG" id="hgl:101720660"/>
<dbReference type="InParanoid" id="G5CAT6"/>
<keyword evidence="20" id="KW-1185">Reference proteome</keyword>
<dbReference type="GO" id="GO:0030246">
    <property type="term" value="F:carbohydrate binding"/>
    <property type="evidence" value="ECO:0007669"/>
    <property type="project" value="UniProtKB-KW"/>
</dbReference>
<evidence type="ECO:0000256" key="8">
    <source>
        <dbReference type="ARBA" id="ARBA00022859"/>
    </source>
</evidence>
<dbReference type="GO" id="GO:0005886">
    <property type="term" value="C:plasma membrane"/>
    <property type="evidence" value="ECO:0007669"/>
    <property type="project" value="UniProtKB-SubCell"/>
</dbReference>
<dbReference type="SMART" id="SM00034">
    <property type="entry name" value="CLECT"/>
    <property type="match status" value="1"/>
</dbReference>
<dbReference type="GeneTree" id="ENSGT00940000158835"/>
<feature type="domain" description="C-type lectin" evidence="17">
    <location>
        <begin position="115"/>
        <end position="230"/>
    </location>
</feature>
<dbReference type="STRING" id="10181.G5CAT6"/>
<protein>
    <submittedName>
        <fullName evidence="18 21">C-type lectin domain family 4 member A</fullName>
    </submittedName>
</protein>
<keyword evidence="7" id="KW-0106">Calcium</keyword>
<dbReference type="CDD" id="cd03590">
    <property type="entry name" value="CLECT_DC-SIGN_like"/>
    <property type="match status" value="1"/>
</dbReference>
<dbReference type="GO" id="GO:0046872">
    <property type="term" value="F:metal ion binding"/>
    <property type="evidence" value="ECO:0007669"/>
    <property type="project" value="UniProtKB-KW"/>
</dbReference>